<protein>
    <submittedName>
        <fullName evidence="1">Uncharacterized protein</fullName>
    </submittedName>
</protein>
<dbReference type="AlphaFoldDB" id="A0A4S4M338"/>
<gene>
    <name evidence="1" type="ORF">EUX98_g8800</name>
</gene>
<dbReference type="EMBL" id="SGPM01000545">
    <property type="protein sequence ID" value="THH19325.1"/>
    <property type="molecule type" value="Genomic_DNA"/>
</dbReference>
<dbReference type="Proteomes" id="UP000308730">
    <property type="component" value="Unassembled WGS sequence"/>
</dbReference>
<accession>A0A4S4M338</accession>
<sequence length="64" mass="7399">MVPLDPHVVEQAIARYIDWKVECEGASQCQWMRKNLSRPEIDALYDEIPKDVAAPIQHQDSNHI</sequence>
<keyword evidence="2" id="KW-1185">Reference proteome</keyword>
<comment type="caution">
    <text evidence="1">The sequence shown here is derived from an EMBL/GenBank/DDBJ whole genome shotgun (WGS) entry which is preliminary data.</text>
</comment>
<evidence type="ECO:0000313" key="2">
    <source>
        <dbReference type="Proteomes" id="UP000308730"/>
    </source>
</evidence>
<reference evidence="1 2" key="1">
    <citation type="submission" date="2019-02" db="EMBL/GenBank/DDBJ databases">
        <title>Genome sequencing of the rare red list fungi Antrodiella citrinella (Flaviporus citrinellus).</title>
        <authorList>
            <person name="Buettner E."/>
            <person name="Kellner H."/>
        </authorList>
    </citation>
    <scope>NUCLEOTIDE SEQUENCE [LARGE SCALE GENOMIC DNA]</scope>
    <source>
        <strain evidence="1 2">DSM 108506</strain>
    </source>
</reference>
<proteinExistence type="predicted"/>
<organism evidence="1 2">
    <name type="scientific">Antrodiella citrinella</name>
    <dbReference type="NCBI Taxonomy" id="2447956"/>
    <lineage>
        <taxon>Eukaryota</taxon>
        <taxon>Fungi</taxon>
        <taxon>Dikarya</taxon>
        <taxon>Basidiomycota</taxon>
        <taxon>Agaricomycotina</taxon>
        <taxon>Agaricomycetes</taxon>
        <taxon>Polyporales</taxon>
        <taxon>Steccherinaceae</taxon>
        <taxon>Antrodiella</taxon>
    </lineage>
</organism>
<name>A0A4S4M338_9APHY</name>
<evidence type="ECO:0000313" key="1">
    <source>
        <dbReference type="EMBL" id="THH19325.1"/>
    </source>
</evidence>